<evidence type="ECO:0000313" key="2">
    <source>
        <dbReference type="Proteomes" id="UP000600220"/>
    </source>
</evidence>
<reference evidence="1 2" key="1">
    <citation type="submission" date="2018-11" db="EMBL/GenBank/DDBJ databases">
        <authorList>
            <consortium name="Veterinary Laboratory Investigation and Response Network"/>
        </authorList>
    </citation>
    <scope>NUCLEOTIDE SEQUENCE [LARGE SCALE GENOMIC DNA]</scope>
    <source>
        <strain evidence="1 2">SPSE-18-VL-LA-PA-Ryan-0021</strain>
    </source>
</reference>
<dbReference type="AlphaFoldDB" id="A0A8H9BXI3"/>
<dbReference type="Proteomes" id="UP000600220">
    <property type="component" value="Unassembled WGS sequence"/>
</dbReference>
<gene>
    <name evidence="1" type="ORF">EGV54_11625</name>
</gene>
<keyword evidence="2" id="KW-1185">Reference proteome</keyword>
<proteinExistence type="predicted"/>
<sequence length="114" mass="13017">MEMLTLHLNSRNKRSISLPCFFIPKTTPQIVNLGETLEGSAEPENPPTLSLNDTVQTKRWLVEGSAPKNASLKVHNLQDTQNLMSLKCQKTRKKHRDASHIPVFSKLKWQIHTF</sequence>
<comment type="caution">
    <text evidence="1">The sequence shown here is derived from an EMBL/GenBank/DDBJ whole genome shotgun (WGS) entry which is preliminary data.</text>
</comment>
<evidence type="ECO:0000313" key="1">
    <source>
        <dbReference type="EMBL" id="EGQ4385707.1"/>
    </source>
</evidence>
<dbReference type="EMBL" id="AAXKXX010000023">
    <property type="protein sequence ID" value="EGQ4385707.1"/>
    <property type="molecule type" value="Genomic_DNA"/>
</dbReference>
<accession>A0A8H9BXI3</accession>
<protein>
    <submittedName>
        <fullName evidence="1">Uncharacterized protein</fullName>
    </submittedName>
</protein>
<name>A0A8H9BXI3_STAPS</name>
<organism evidence="1 2">
    <name type="scientific">Staphylococcus pseudintermedius</name>
    <dbReference type="NCBI Taxonomy" id="283734"/>
    <lineage>
        <taxon>Bacteria</taxon>
        <taxon>Bacillati</taxon>
        <taxon>Bacillota</taxon>
        <taxon>Bacilli</taxon>
        <taxon>Bacillales</taxon>
        <taxon>Staphylococcaceae</taxon>
        <taxon>Staphylococcus</taxon>
        <taxon>Staphylococcus intermedius group</taxon>
    </lineage>
</organism>